<dbReference type="AlphaFoldDB" id="A0A8S9IDF6"/>
<evidence type="ECO:0000313" key="1">
    <source>
        <dbReference type="EMBL" id="KAF2567377.1"/>
    </source>
</evidence>
<reference evidence="1" key="1">
    <citation type="submission" date="2019-12" db="EMBL/GenBank/DDBJ databases">
        <title>Genome sequencing and annotation of Brassica cretica.</title>
        <authorList>
            <person name="Studholme D.J."/>
            <person name="Sarris P.F."/>
        </authorList>
    </citation>
    <scope>NUCLEOTIDE SEQUENCE</scope>
    <source>
        <strain evidence="1">PFS-001/15</strain>
        <tissue evidence="1">Leaf</tissue>
    </source>
</reference>
<dbReference type="EMBL" id="QGKW02001911">
    <property type="protein sequence ID" value="KAF2567377.1"/>
    <property type="molecule type" value="Genomic_DNA"/>
</dbReference>
<name>A0A8S9IDF6_BRACR</name>
<sequence>MNLLLGRFDLTIPFVSFKEQRHTTRGTEHISVASTLGENVRKVMSVHTGMRCMQQESIVNDPAASKLLGKAGRDEHFGISRRSKHQDALRWLAKLESP</sequence>
<proteinExistence type="predicted"/>
<organism evidence="1 2">
    <name type="scientific">Brassica cretica</name>
    <name type="common">Mustard</name>
    <dbReference type="NCBI Taxonomy" id="69181"/>
    <lineage>
        <taxon>Eukaryota</taxon>
        <taxon>Viridiplantae</taxon>
        <taxon>Streptophyta</taxon>
        <taxon>Embryophyta</taxon>
        <taxon>Tracheophyta</taxon>
        <taxon>Spermatophyta</taxon>
        <taxon>Magnoliopsida</taxon>
        <taxon>eudicotyledons</taxon>
        <taxon>Gunneridae</taxon>
        <taxon>Pentapetalae</taxon>
        <taxon>rosids</taxon>
        <taxon>malvids</taxon>
        <taxon>Brassicales</taxon>
        <taxon>Brassicaceae</taxon>
        <taxon>Brassiceae</taxon>
        <taxon>Brassica</taxon>
    </lineage>
</organism>
<accession>A0A8S9IDF6</accession>
<gene>
    <name evidence="1" type="ORF">F2Q68_00024890</name>
</gene>
<evidence type="ECO:0000313" key="2">
    <source>
        <dbReference type="Proteomes" id="UP000712281"/>
    </source>
</evidence>
<protein>
    <submittedName>
        <fullName evidence="1">Uncharacterized protein</fullName>
    </submittedName>
</protein>
<comment type="caution">
    <text evidence="1">The sequence shown here is derived from an EMBL/GenBank/DDBJ whole genome shotgun (WGS) entry which is preliminary data.</text>
</comment>
<dbReference type="Proteomes" id="UP000712281">
    <property type="component" value="Unassembled WGS sequence"/>
</dbReference>